<dbReference type="RefSeq" id="WP_380217163.1">
    <property type="nucleotide sequence ID" value="NZ_JBHTBN010000002.1"/>
</dbReference>
<evidence type="ECO:0000256" key="1">
    <source>
        <dbReference type="SAM" id="Phobius"/>
    </source>
</evidence>
<proteinExistence type="predicted"/>
<sequence>MILLIIGIVLCILLVFLIEKFVPKKFNKFISLILWILIAFLGYKLYDSVIGPVKFNEQKEIRYAKVIKNLKDIKAGELAYNEINGKFTKNFDSLVRFIDTAQFAIVQRRDSSYADVEKNKAYGIDSGYFIDVIVTDTLGFTSVRDSLYDGTDRYKTMMNVPGTDQQFELNAGSIEKNNVTYSVFEAKVAKDVVLKGMDKDLILQEKQVVSVDGVNGAYIKVGSMDEINTSGNWPKIYDAKEEK</sequence>
<keyword evidence="1" id="KW-1133">Transmembrane helix</keyword>
<keyword evidence="1" id="KW-0812">Transmembrane</keyword>
<organism evidence="2 3">
    <name type="scientific">Jejudonia soesokkakensis</name>
    <dbReference type="NCBI Taxonomy" id="1323432"/>
    <lineage>
        <taxon>Bacteria</taxon>
        <taxon>Pseudomonadati</taxon>
        <taxon>Bacteroidota</taxon>
        <taxon>Flavobacteriia</taxon>
        <taxon>Flavobacteriales</taxon>
        <taxon>Flavobacteriaceae</taxon>
        <taxon>Jejudonia</taxon>
    </lineage>
</organism>
<feature type="transmembrane region" description="Helical" evidence="1">
    <location>
        <begin position="27"/>
        <end position="46"/>
    </location>
</feature>
<evidence type="ECO:0000313" key="3">
    <source>
        <dbReference type="Proteomes" id="UP001596415"/>
    </source>
</evidence>
<accession>A0ABW2MVB8</accession>
<keyword evidence="1" id="KW-0472">Membrane</keyword>
<name>A0ABW2MVB8_9FLAO</name>
<gene>
    <name evidence="2" type="ORF">ACFQO1_06445</name>
</gene>
<keyword evidence="3" id="KW-1185">Reference proteome</keyword>
<protein>
    <submittedName>
        <fullName evidence="2">Uncharacterized protein</fullName>
    </submittedName>
</protein>
<evidence type="ECO:0000313" key="2">
    <source>
        <dbReference type="EMBL" id="MFC7357319.1"/>
    </source>
</evidence>
<dbReference type="EMBL" id="JBHTBN010000002">
    <property type="protein sequence ID" value="MFC7357319.1"/>
    <property type="molecule type" value="Genomic_DNA"/>
</dbReference>
<dbReference type="Proteomes" id="UP001596415">
    <property type="component" value="Unassembled WGS sequence"/>
</dbReference>
<reference evidence="3" key="1">
    <citation type="journal article" date="2019" name="Int. J. Syst. Evol. Microbiol.">
        <title>The Global Catalogue of Microorganisms (GCM) 10K type strain sequencing project: providing services to taxonomists for standard genome sequencing and annotation.</title>
        <authorList>
            <consortium name="The Broad Institute Genomics Platform"/>
            <consortium name="The Broad Institute Genome Sequencing Center for Infectious Disease"/>
            <person name="Wu L."/>
            <person name="Ma J."/>
        </authorList>
    </citation>
    <scope>NUCLEOTIDE SEQUENCE [LARGE SCALE GENOMIC DNA]</scope>
    <source>
        <strain evidence="3">CGMCC 1.16306</strain>
    </source>
</reference>
<comment type="caution">
    <text evidence="2">The sequence shown here is derived from an EMBL/GenBank/DDBJ whole genome shotgun (WGS) entry which is preliminary data.</text>
</comment>